<dbReference type="GO" id="GO:0006357">
    <property type="term" value="P:regulation of transcription by RNA polymerase II"/>
    <property type="evidence" value="ECO:0007669"/>
    <property type="project" value="InterPro"/>
</dbReference>
<dbReference type="GO" id="GO:0016592">
    <property type="term" value="C:mediator complex"/>
    <property type="evidence" value="ECO:0007669"/>
    <property type="project" value="InterPro"/>
</dbReference>
<feature type="compositionally biased region" description="Low complexity" evidence="12">
    <location>
        <begin position="1465"/>
        <end position="1481"/>
    </location>
</feature>
<reference evidence="15" key="1">
    <citation type="journal article" date="2017" name="Nat. Microbiol.">
        <title>Global analysis of biosynthetic gene clusters reveals vast potential of secondary metabolite production in Penicillium species.</title>
        <authorList>
            <person name="Nielsen J.C."/>
            <person name="Grijseels S."/>
            <person name="Prigent S."/>
            <person name="Ji B."/>
            <person name="Dainat J."/>
            <person name="Nielsen K.F."/>
            <person name="Frisvad J.C."/>
            <person name="Workman M."/>
            <person name="Nielsen J."/>
        </authorList>
    </citation>
    <scope>NUCLEOTIDE SEQUENCE [LARGE SCALE GENOMIC DNA]</scope>
    <source>
        <strain evidence="15">IBT 31811</strain>
    </source>
</reference>
<dbReference type="Pfam" id="PF25326">
    <property type="entry name" value="ARM_SRB8"/>
    <property type="match status" value="1"/>
</dbReference>
<feature type="region of interest" description="Disordered" evidence="12">
    <location>
        <begin position="1"/>
        <end position="100"/>
    </location>
</feature>
<dbReference type="STRING" id="416450.A0A1V6PVB0"/>
<evidence type="ECO:0000256" key="8">
    <source>
        <dbReference type="ARBA" id="ARBA00023163"/>
    </source>
</evidence>
<name>A0A1V6PVB0_9EURO</name>
<feature type="domain" description="Mediator complex subunit Med12" evidence="13">
    <location>
        <begin position="262"/>
        <end position="325"/>
    </location>
</feature>
<evidence type="ECO:0000256" key="9">
    <source>
        <dbReference type="ARBA" id="ARBA00023242"/>
    </source>
</evidence>
<evidence type="ECO:0000313" key="14">
    <source>
        <dbReference type="EMBL" id="OQD80920.1"/>
    </source>
</evidence>
<dbReference type="EMBL" id="MDYN01000031">
    <property type="protein sequence ID" value="OQD80920.1"/>
    <property type="molecule type" value="Genomic_DNA"/>
</dbReference>
<evidence type="ECO:0000313" key="15">
    <source>
        <dbReference type="Proteomes" id="UP000191672"/>
    </source>
</evidence>
<sequence>MIPHSSGQPWGPSLRTVNGPGRLDNAMGYGHSDRPMQQPSRPTVVDLTAGGSESQDREPPPKRPRLEVPGGANATDTGAPANTEARSTPGSATSRPTVSWRGRPLWSFQAVVSELPNSENRGDVAGSKPSSPPPLPAQPWKTPAVEPPATNVVKSRESSPVGAVQTTPYRIEIPSAAPIYHNEKPADFTPWTGNHPEDILNEQTAKQGYYDRTQVSQNESNTARPALYAQLKHRTGLQMLSSVFAAALEKRQTHNSVDRESSFKPPPRVTLTDNKREVWLRELANPTVPLRKLSRTIPHGIRGRLLLDHCITKWIPVARAVWLAKCVGANEIRAFKRKGTNGALAVGLEAKWVREWTTNVQQFVEATFSAPKSSDWKAKMTYAVGLTARLFFENLLDHDHFLEWFLTCFETASLGTIPVWLLMLGVYWKSILRYRRRGRRLAELLLEKLRQATEAKLAPLQPLIDRLGHFIQRLIRDHTSSMILPNTWETYKTQVASVLDLENAFEKALFQNLAERNARVQRPNHSKQTDTRSPHQRIIRLLDSIRSAHDISSISSCFDTFEDKAVLVSKLLEWLSTPFRHGLCRIYIGARLLRKWKLAGVDIDSHILAFLSRGQNNQKLNMDQIYHVISELVRSQTFSVGRYLQWLMAKGVTNSPSTKDHNVKNLPIDIGLIAQLPVGRLPEHVANLRNTLLTRTGLSVSEEPAVIDNVKDIISQRLPAIFGGSAHATMELDSLPPNLTWAVKAEIGQWLRRAIAQHSRNATESSTTGVFAAGVLPVVSALTPIEFYTVRDILESFGDISMLADVLNFASSCTDGTVLASVADTTNCHFDSLCVIGATTDLFRRLIDAYAGIKKFGMPSLDLIFSLIELGLRIPSELNTVAILRQDLSRMENKSIMAAYSPVSDHIPDNFGDTDPFLREKLDQILLTGNVMDEPTLDAIFSALTKHLEAEEGHSKLSANDTCRYLAQLRSFHPKHFDVILARWVCGHLRSPDRTTLLRILPPLIGVGCVTIRAFLALAKRLTLSTPTTIPNTAHLPADLVQLLLPSTKESRRFDLVSYRFQLAQQEFLTKNTEEALKIVCDAAASANSGDAPAKYDNLENSMVMLLRDLLVRKPDCVAQKCMQKLAEQYPAALVIVQKALDLLLDVDSYSAGKSVLSEIQKLASMTDDFSLPFCQLKLQVLFHADSGTEDRNSIVDAMFKTAVADCRAHRLHWVDLVALMSPDAVRQIRERAEKEFFSIPLFEDLTSDNSDQPDNLGPLEAAKLHLTIIEELAGSVPESGTSSVGPVLVEKMDALLHKIITMHSTLANTQSTANQTRTKFERGLAFWFSALLRMVVIHRSAFINQPQTLKPNPPHDQLRLLISIFCIALSRLPGNVLRLYPAADYFPHPTSTPEDYRPCPGILLQTHALDVAASLIDIFPDEVRFQCARFLKEKCPSFVPFQNDSRFLYLLGPTPDQTSVNPQQTSVPSPAASTSTPAQTPAPVSAVAVSAAQQSALAASSAYSDDMNCIANRLRLQYRGRVVGPYPVRPWELLEDAAPFRSMNDTSVNLGYFDARRLIPSIRSLLSTQISNGTLGGIALVNGSLGSIARATKTVAYLPLDCAVRAASLIETAAAATTAPLPPVLLLSSAVTVVVTSRVWVSVVVTVETSVMT</sequence>
<evidence type="ECO:0000256" key="5">
    <source>
        <dbReference type="ARBA" id="ARBA00022491"/>
    </source>
</evidence>
<feature type="region of interest" description="Disordered" evidence="12">
    <location>
        <begin position="1459"/>
        <end position="1481"/>
    </location>
</feature>
<organism evidence="14 15">
    <name type="scientific">Penicillium antarcticum</name>
    <dbReference type="NCBI Taxonomy" id="416450"/>
    <lineage>
        <taxon>Eukaryota</taxon>
        <taxon>Fungi</taxon>
        <taxon>Dikarya</taxon>
        <taxon>Ascomycota</taxon>
        <taxon>Pezizomycotina</taxon>
        <taxon>Eurotiomycetes</taxon>
        <taxon>Eurotiomycetidae</taxon>
        <taxon>Eurotiales</taxon>
        <taxon>Aspergillaceae</taxon>
        <taxon>Penicillium</taxon>
    </lineage>
</organism>
<evidence type="ECO:0000256" key="6">
    <source>
        <dbReference type="ARBA" id="ARBA00023015"/>
    </source>
</evidence>
<evidence type="ECO:0000256" key="3">
    <source>
        <dbReference type="ARBA" id="ARBA00011629"/>
    </source>
</evidence>
<keyword evidence="5" id="KW-0678">Repressor</keyword>
<evidence type="ECO:0000259" key="13">
    <source>
        <dbReference type="SMART" id="SM01281"/>
    </source>
</evidence>
<dbReference type="PANTHER" id="PTHR46567">
    <property type="entry name" value="MEDIATOR OF RNA POLYMERASE II TRANSCRIPTION SUBUNIT 12"/>
    <property type="match status" value="1"/>
</dbReference>
<comment type="subcellular location">
    <subcellularLocation>
        <location evidence="1">Nucleus</location>
    </subcellularLocation>
</comment>
<evidence type="ECO:0000256" key="1">
    <source>
        <dbReference type="ARBA" id="ARBA00004123"/>
    </source>
</evidence>
<dbReference type="InterPro" id="IPR019035">
    <property type="entry name" value="Mediator_Med12"/>
</dbReference>
<evidence type="ECO:0000256" key="4">
    <source>
        <dbReference type="ARBA" id="ARBA00019622"/>
    </source>
</evidence>
<evidence type="ECO:0000256" key="10">
    <source>
        <dbReference type="ARBA" id="ARBA00025661"/>
    </source>
</evidence>
<evidence type="ECO:0000256" key="2">
    <source>
        <dbReference type="ARBA" id="ARBA00010289"/>
    </source>
</evidence>
<gene>
    <name evidence="14" type="ORF">PENANT_c031G02093</name>
</gene>
<keyword evidence="9" id="KW-0539">Nucleus</keyword>
<comment type="subunit">
    <text evidence="3">Component of the SRB8-11 complex, which itself associates with the Mediator complex.</text>
</comment>
<keyword evidence="15" id="KW-1185">Reference proteome</keyword>
<feature type="region of interest" description="Disordered" evidence="12">
    <location>
        <begin position="117"/>
        <end position="163"/>
    </location>
</feature>
<dbReference type="GO" id="GO:0003712">
    <property type="term" value="F:transcription coregulator activity"/>
    <property type="evidence" value="ECO:0007669"/>
    <property type="project" value="InterPro"/>
</dbReference>
<dbReference type="Proteomes" id="UP000191672">
    <property type="component" value="Unassembled WGS sequence"/>
</dbReference>
<evidence type="ECO:0000256" key="12">
    <source>
        <dbReference type="SAM" id="MobiDB-lite"/>
    </source>
</evidence>
<keyword evidence="7" id="KW-0010">Activator</keyword>
<keyword evidence="8" id="KW-0804">Transcription</keyword>
<dbReference type="SMART" id="SM01281">
    <property type="entry name" value="Med12"/>
    <property type="match status" value="1"/>
</dbReference>
<comment type="similarity">
    <text evidence="2">Belongs to the Mediator complex subunit 12 family.</text>
</comment>
<accession>A0A1V6PVB0</accession>
<proteinExistence type="inferred from homology"/>
<evidence type="ECO:0000256" key="11">
    <source>
        <dbReference type="ARBA" id="ARBA00032010"/>
    </source>
</evidence>
<dbReference type="PANTHER" id="PTHR46567:SF1">
    <property type="entry name" value="MEDIATOR OF RNA POLYMERASE II TRANSCRIPTION SUBUNIT 12"/>
    <property type="match status" value="1"/>
</dbReference>
<comment type="function">
    <text evidence="10">Component of the SRB8-11 complex. The SRB8-11 complex is a regulatory module of the Mediator complex which is itself involved in regulation of basal and activated RNA polymerase II-dependent transcription. The SRB8-11 complex may be involved in the transcriptional repression of a subset of genes regulated by Mediator. It may inhibit the association of the Mediator complex with RNA polymerase II to form the holoenzyme complex.</text>
</comment>
<keyword evidence="6" id="KW-0805">Transcription regulation</keyword>
<protein>
    <recommendedName>
        <fullName evidence="4">Mediator of RNA polymerase II transcription subunit 12</fullName>
    </recommendedName>
    <alternativeName>
        <fullName evidence="11">Mediator complex subunit 12</fullName>
    </alternativeName>
</protein>
<feature type="compositionally biased region" description="Basic and acidic residues" evidence="12">
    <location>
        <begin position="54"/>
        <end position="66"/>
    </location>
</feature>
<dbReference type="InterPro" id="IPR057344">
    <property type="entry name" value="ARM_SRB8"/>
</dbReference>
<comment type="caution">
    <text evidence="14">The sequence shown here is derived from an EMBL/GenBank/DDBJ whole genome shotgun (WGS) entry which is preliminary data.</text>
</comment>
<evidence type="ECO:0000256" key="7">
    <source>
        <dbReference type="ARBA" id="ARBA00023159"/>
    </source>
</evidence>
<dbReference type="Pfam" id="PF09497">
    <property type="entry name" value="Med12"/>
    <property type="match status" value="1"/>
</dbReference>
<feature type="compositionally biased region" description="Polar residues" evidence="12">
    <location>
        <begin position="84"/>
        <end position="97"/>
    </location>
</feature>